<dbReference type="AlphaFoldDB" id="A0A6C0PAY5"/>
<dbReference type="CDD" id="cd14667">
    <property type="entry name" value="3D_containing_proteins"/>
    <property type="match status" value="1"/>
</dbReference>
<dbReference type="InterPro" id="IPR059180">
    <property type="entry name" value="3D_YorM"/>
</dbReference>
<keyword evidence="2" id="KW-0812">Transmembrane</keyword>
<keyword evidence="2" id="KW-1133">Transmembrane helix</keyword>
<feature type="coiled-coil region" evidence="1">
    <location>
        <begin position="72"/>
        <end position="113"/>
    </location>
</feature>
<dbReference type="SUPFAM" id="SSF50685">
    <property type="entry name" value="Barwin-like endoglucanases"/>
    <property type="match status" value="1"/>
</dbReference>
<dbReference type="KEGG" id="prz:GZH47_33140"/>
<dbReference type="Pfam" id="PF06725">
    <property type="entry name" value="3D"/>
    <property type="match status" value="1"/>
</dbReference>
<evidence type="ECO:0000256" key="2">
    <source>
        <dbReference type="SAM" id="Phobius"/>
    </source>
</evidence>
<dbReference type="Proteomes" id="UP000479114">
    <property type="component" value="Plasmid unnamed2"/>
</dbReference>
<dbReference type="InterPro" id="IPR010611">
    <property type="entry name" value="3D_dom"/>
</dbReference>
<evidence type="ECO:0000256" key="1">
    <source>
        <dbReference type="SAM" id="Coils"/>
    </source>
</evidence>
<evidence type="ECO:0000259" key="3">
    <source>
        <dbReference type="Pfam" id="PF06725"/>
    </source>
</evidence>
<dbReference type="Gene3D" id="2.40.40.10">
    <property type="entry name" value="RlpA-like domain"/>
    <property type="match status" value="1"/>
</dbReference>
<proteinExistence type="predicted"/>
<reference evidence="4 5" key="1">
    <citation type="submission" date="2020-02" db="EMBL/GenBank/DDBJ databases">
        <title>Paenibacillus sp. nov., isolated from rhizosphere soil of tomato.</title>
        <authorList>
            <person name="Weon H.-Y."/>
            <person name="Lee S.A."/>
        </authorList>
    </citation>
    <scope>NUCLEOTIDE SEQUENCE [LARGE SCALE GENOMIC DNA]</scope>
    <source>
        <strain evidence="4 5">14171R-81</strain>
        <plasmid evidence="4 5">unnamed2</plasmid>
    </source>
</reference>
<dbReference type="RefSeq" id="WP_162645874.1">
    <property type="nucleotide sequence ID" value="NZ_CP048288.1"/>
</dbReference>
<feature type="transmembrane region" description="Helical" evidence="2">
    <location>
        <begin position="20"/>
        <end position="38"/>
    </location>
</feature>
<name>A0A6C0PAY5_9BACL</name>
<dbReference type="GO" id="GO:0019867">
    <property type="term" value="C:outer membrane"/>
    <property type="evidence" value="ECO:0007669"/>
    <property type="project" value="InterPro"/>
</dbReference>
<protein>
    <recommendedName>
        <fullName evidence="3">3D domain-containing protein</fullName>
    </recommendedName>
</protein>
<keyword evidence="4" id="KW-0614">Plasmid</keyword>
<keyword evidence="5" id="KW-1185">Reference proteome</keyword>
<dbReference type="GO" id="GO:0004553">
    <property type="term" value="F:hydrolase activity, hydrolyzing O-glycosyl compounds"/>
    <property type="evidence" value="ECO:0007669"/>
    <property type="project" value="InterPro"/>
</dbReference>
<organism evidence="4 5">
    <name type="scientific">Paenibacillus rhizovicinus</name>
    <dbReference type="NCBI Taxonomy" id="2704463"/>
    <lineage>
        <taxon>Bacteria</taxon>
        <taxon>Bacillati</taxon>
        <taxon>Bacillota</taxon>
        <taxon>Bacilli</taxon>
        <taxon>Bacillales</taxon>
        <taxon>Paenibacillaceae</taxon>
        <taxon>Paenibacillus</taxon>
    </lineage>
</organism>
<accession>A0A6C0PAY5</accession>
<keyword evidence="1" id="KW-0175">Coiled coil</keyword>
<evidence type="ECO:0000313" key="5">
    <source>
        <dbReference type="Proteomes" id="UP000479114"/>
    </source>
</evidence>
<geneLocation type="plasmid" evidence="4 5">
    <name>unnamed2</name>
</geneLocation>
<dbReference type="EMBL" id="CP048288">
    <property type="protein sequence ID" value="QHW35740.1"/>
    <property type="molecule type" value="Genomic_DNA"/>
</dbReference>
<evidence type="ECO:0000313" key="4">
    <source>
        <dbReference type="EMBL" id="QHW35740.1"/>
    </source>
</evidence>
<gene>
    <name evidence="4" type="ORF">GZH47_33140</name>
</gene>
<sequence>MMIEDNYTSEVKTLRKRKIIAGILIFSLLIAVAVVKITDYNNVLREQRKIGHDLELKVHMLQMEQTGLVNHLQTLEEKSDTLQSKNEKLQEDKRSLQEKVDQLEKQVEQERANQWQSFKATYYDADYQSTGKSPGDHGYGITASGRHVQAGVTVSVDPKVIPLGSWIEILYPNGKVERRRADDTGRLIKGKHLDIYIPKASNTSGNPTVKVRIISGQKTAV</sequence>
<dbReference type="InterPro" id="IPR036908">
    <property type="entry name" value="RlpA-like_sf"/>
</dbReference>
<keyword evidence="2" id="KW-0472">Membrane</keyword>
<feature type="domain" description="3D" evidence="3">
    <location>
        <begin position="153"/>
        <end position="211"/>
    </location>
</feature>
<dbReference type="GO" id="GO:0009254">
    <property type="term" value="P:peptidoglycan turnover"/>
    <property type="evidence" value="ECO:0007669"/>
    <property type="project" value="InterPro"/>
</dbReference>